<dbReference type="Proteomes" id="UP000193040">
    <property type="component" value="Unassembled WGS sequence"/>
</dbReference>
<accession>A0A1X0Y7X4</accession>
<name>A0A1X0Y7X4_MYCSI</name>
<sequence length="140" mass="15656">MVVLVAVGVSVWLYLRPSPRSDCATVNDMIKYSKSENARMRDLIPNNIDDPQKLVDAYQIRETRLRQYADQIHDPGLREKAYAVVNIDHEMLAAWRETIPGNPQHGPDGSSANQDFQHAYTDYAEQSQAAGQALQAACPS</sequence>
<protein>
    <submittedName>
        <fullName evidence="2">Uncharacterized protein</fullName>
    </submittedName>
</protein>
<comment type="caution">
    <text evidence="2">The sequence shown here is derived from an EMBL/GenBank/DDBJ whole genome shotgun (WGS) entry which is preliminary data.</text>
</comment>
<dbReference type="EMBL" id="MZZM01000016">
    <property type="protein sequence ID" value="ORJ61227.1"/>
    <property type="molecule type" value="Genomic_DNA"/>
</dbReference>
<organism evidence="2 3">
    <name type="scientific">Mycobacterium simiae</name>
    <name type="common">Mycobacterium habana</name>
    <dbReference type="NCBI Taxonomy" id="1784"/>
    <lineage>
        <taxon>Bacteria</taxon>
        <taxon>Bacillati</taxon>
        <taxon>Actinomycetota</taxon>
        <taxon>Actinomycetes</taxon>
        <taxon>Mycobacteriales</taxon>
        <taxon>Mycobacteriaceae</taxon>
        <taxon>Mycobacterium</taxon>
        <taxon>Mycobacterium simiae complex</taxon>
    </lineage>
</organism>
<feature type="region of interest" description="Disordered" evidence="1">
    <location>
        <begin position="98"/>
        <end position="140"/>
    </location>
</feature>
<feature type="compositionally biased region" description="Low complexity" evidence="1">
    <location>
        <begin position="124"/>
        <end position="140"/>
    </location>
</feature>
<evidence type="ECO:0000313" key="2">
    <source>
        <dbReference type="EMBL" id="ORJ61227.1"/>
    </source>
</evidence>
<dbReference type="AlphaFoldDB" id="A0A1X0Y7X4"/>
<proteinExistence type="predicted"/>
<gene>
    <name evidence="2" type="ORF">B5M45_13050</name>
</gene>
<evidence type="ECO:0000256" key="1">
    <source>
        <dbReference type="SAM" id="MobiDB-lite"/>
    </source>
</evidence>
<reference evidence="2 3" key="1">
    <citation type="submission" date="2017-03" db="EMBL/GenBank/DDBJ databases">
        <title>Genomic insights into Mycobacterium simiae human colonization.</title>
        <authorList>
            <person name="Steffani J.L."/>
            <person name="Brunck M.E."/>
            <person name="Cruz E."/>
            <person name="Montiel R."/>
            <person name="Barona F."/>
        </authorList>
    </citation>
    <scope>NUCLEOTIDE SEQUENCE [LARGE SCALE GENOMIC DNA]</scope>
    <source>
        <strain evidence="2 3">MsiGto</strain>
    </source>
</reference>
<keyword evidence="3" id="KW-1185">Reference proteome</keyword>
<evidence type="ECO:0000313" key="3">
    <source>
        <dbReference type="Proteomes" id="UP000193040"/>
    </source>
</evidence>